<organism evidence="1 2">
    <name type="scientific">Brucella intermedia GD04153</name>
    <dbReference type="NCBI Taxonomy" id="2975438"/>
    <lineage>
        <taxon>Bacteria</taxon>
        <taxon>Pseudomonadati</taxon>
        <taxon>Pseudomonadota</taxon>
        <taxon>Alphaproteobacteria</taxon>
        <taxon>Hyphomicrobiales</taxon>
        <taxon>Brucellaceae</taxon>
        <taxon>Brucella/Ochrobactrum group</taxon>
        <taxon>Brucella</taxon>
    </lineage>
</organism>
<evidence type="ECO:0000313" key="2">
    <source>
        <dbReference type="Proteomes" id="UP001158087"/>
    </source>
</evidence>
<dbReference type="AlphaFoldDB" id="A0AA42H000"/>
<dbReference type="EMBL" id="JAODYY010000007">
    <property type="protein sequence ID" value="MDH0125450.1"/>
    <property type="molecule type" value="Genomic_DNA"/>
</dbReference>
<comment type="caution">
    <text evidence="1">The sequence shown here is derived from an EMBL/GenBank/DDBJ whole genome shotgun (WGS) entry which is preliminary data.</text>
</comment>
<gene>
    <name evidence="1" type="ORF">N7376_15690</name>
</gene>
<protein>
    <submittedName>
        <fullName evidence="1">Uncharacterized protein</fullName>
    </submittedName>
</protein>
<dbReference type="Proteomes" id="UP001158087">
    <property type="component" value="Unassembled WGS sequence"/>
</dbReference>
<sequence length="92" mass="10511">MARFIINYTFHGRSSKTIEASSKEEAEELTWAEVERDDFEIDADEIDYVDFTVSELHPVTRDGREIWTNYVRDSDRRGHPSALASSPLFGGA</sequence>
<reference evidence="1" key="1">
    <citation type="submission" date="2022-09" db="EMBL/GenBank/DDBJ databases">
        <title>Intensive care unit water sources are persistently colonized with multi-drug resistant bacteria and are the site of extensive horizontal gene transfer of antibiotic resistance genes.</title>
        <authorList>
            <person name="Diorio-Toth L."/>
        </authorList>
    </citation>
    <scope>NUCLEOTIDE SEQUENCE</scope>
    <source>
        <strain evidence="1">GD04153</strain>
    </source>
</reference>
<evidence type="ECO:0000313" key="1">
    <source>
        <dbReference type="EMBL" id="MDH0125450.1"/>
    </source>
</evidence>
<proteinExistence type="predicted"/>
<name>A0AA42H000_9HYPH</name>
<accession>A0AA42H000</accession>